<dbReference type="NCBIfam" id="TIGR01640">
    <property type="entry name" value="F_box_assoc_1"/>
    <property type="match status" value="1"/>
</dbReference>
<feature type="domain" description="F-box" evidence="1">
    <location>
        <begin position="1"/>
        <end position="43"/>
    </location>
</feature>
<dbReference type="InterPro" id="IPR036047">
    <property type="entry name" value="F-box-like_dom_sf"/>
</dbReference>
<evidence type="ECO:0000313" key="2">
    <source>
        <dbReference type="Proteomes" id="UP000694864"/>
    </source>
</evidence>
<dbReference type="RefSeq" id="XP_010468422.1">
    <property type="nucleotide sequence ID" value="XM_010470120.1"/>
</dbReference>
<dbReference type="GeneID" id="104748485"/>
<dbReference type="Pfam" id="PF07734">
    <property type="entry name" value="FBA_1"/>
    <property type="match status" value="1"/>
</dbReference>
<name>A0ABM0WB44_CAMSA</name>
<accession>A0ABM0WB44</accession>
<dbReference type="PANTHER" id="PTHR31672:SF13">
    <property type="entry name" value="F-BOX PROTEIN CPR30-LIKE"/>
    <property type="match status" value="1"/>
</dbReference>
<dbReference type="Pfam" id="PF00646">
    <property type="entry name" value="F-box"/>
    <property type="match status" value="1"/>
</dbReference>
<dbReference type="PANTHER" id="PTHR31672">
    <property type="entry name" value="BNACNNG10540D PROTEIN"/>
    <property type="match status" value="1"/>
</dbReference>
<dbReference type="SUPFAM" id="SSF81383">
    <property type="entry name" value="F-box domain"/>
    <property type="match status" value="1"/>
</dbReference>
<keyword evidence="2" id="KW-1185">Reference proteome</keyword>
<dbReference type="PROSITE" id="PS50181">
    <property type="entry name" value="FBOX"/>
    <property type="match status" value="1"/>
</dbReference>
<organism evidence="2 3">
    <name type="scientific">Camelina sativa</name>
    <name type="common">False flax</name>
    <name type="synonym">Myagrum sativum</name>
    <dbReference type="NCBI Taxonomy" id="90675"/>
    <lineage>
        <taxon>Eukaryota</taxon>
        <taxon>Viridiplantae</taxon>
        <taxon>Streptophyta</taxon>
        <taxon>Embryophyta</taxon>
        <taxon>Tracheophyta</taxon>
        <taxon>Spermatophyta</taxon>
        <taxon>Magnoliopsida</taxon>
        <taxon>eudicotyledons</taxon>
        <taxon>Gunneridae</taxon>
        <taxon>Pentapetalae</taxon>
        <taxon>rosids</taxon>
        <taxon>malvids</taxon>
        <taxon>Brassicales</taxon>
        <taxon>Brassicaceae</taxon>
        <taxon>Camelineae</taxon>
        <taxon>Camelina</taxon>
    </lineage>
</organism>
<dbReference type="Proteomes" id="UP000694864">
    <property type="component" value="Chromosome 15"/>
</dbReference>
<dbReference type="InterPro" id="IPR050796">
    <property type="entry name" value="SCF_F-box_component"/>
</dbReference>
<reference evidence="2" key="1">
    <citation type="journal article" date="2014" name="Nat. Commun.">
        <title>The emerging biofuel crop Camelina sativa retains a highly undifferentiated hexaploid genome structure.</title>
        <authorList>
            <person name="Kagale S."/>
            <person name="Koh C."/>
            <person name="Nixon J."/>
            <person name="Bollina V."/>
            <person name="Clarke W.E."/>
            <person name="Tuteja R."/>
            <person name="Spillane C."/>
            <person name="Robinson S.J."/>
            <person name="Links M.G."/>
            <person name="Clarke C."/>
            <person name="Higgins E.E."/>
            <person name="Huebert T."/>
            <person name="Sharpe A.G."/>
            <person name="Parkin I.A."/>
        </authorList>
    </citation>
    <scope>NUCLEOTIDE SEQUENCE [LARGE SCALE GENOMIC DNA]</scope>
    <source>
        <strain evidence="2">cv. DH55</strain>
    </source>
</reference>
<evidence type="ECO:0000259" key="1">
    <source>
        <dbReference type="PROSITE" id="PS50181"/>
    </source>
</evidence>
<sequence length="390" mass="44896">MLNFPKDMAEEVLSRVPVTSMRKVRFACKSWNSLSKCRKFGKMHLGVAKAKNAKKSIVVLMMDYKVYLTSINLHDDKAQSSSCIEHEGKLNSLDNSYEVHVSQVFHCDGLLLCITKDHTKLVVWNPYLGQTQWIDPTHTFPRLDFYLYALGYDNRSRSYKILRFIDVFCPTTFVETNIYDFNSASWRVLDVSPDGKVDYYDRGVSLKGNTYWFAKEKPSETREGVDEEAFLVCFDFTREVFGPLLPLPFEWFVEDTATLSSVREEQLAVLFQRWDTSMLEIWITTNIEPNDVSWSTKCFLALNMTPFTFSGFQFPVTAASFFIDEEEKVAVVFDKIVLDENGLYINPNRNLAYILGVDGSVKKAFLGDSQYKHCYPLVCSYVPSLVQLNN</sequence>
<gene>
    <name evidence="3" type="primary">LOC104748485</name>
</gene>
<dbReference type="InterPro" id="IPR017451">
    <property type="entry name" value="F-box-assoc_interact_dom"/>
</dbReference>
<dbReference type="SMART" id="SM00256">
    <property type="entry name" value="FBOX"/>
    <property type="match status" value="1"/>
</dbReference>
<proteinExistence type="predicted"/>
<protein>
    <submittedName>
        <fullName evidence="3">F-box protein At3g23420</fullName>
    </submittedName>
</protein>
<dbReference type="InterPro" id="IPR001810">
    <property type="entry name" value="F-box_dom"/>
</dbReference>
<reference evidence="3" key="2">
    <citation type="submission" date="2025-08" db="UniProtKB">
        <authorList>
            <consortium name="RefSeq"/>
        </authorList>
    </citation>
    <scope>IDENTIFICATION</scope>
    <source>
        <tissue evidence="3">Leaf</tissue>
    </source>
</reference>
<dbReference type="InterPro" id="IPR006527">
    <property type="entry name" value="F-box-assoc_dom_typ1"/>
</dbReference>
<evidence type="ECO:0000313" key="3">
    <source>
        <dbReference type="RefSeq" id="XP_010468422.1"/>
    </source>
</evidence>